<keyword evidence="2" id="KW-1133">Transmembrane helix</keyword>
<feature type="signal peptide" evidence="3">
    <location>
        <begin position="1"/>
        <end position="20"/>
    </location>
</feature>
<evidence type="ECO:0000256" key="2">
    <source>
        <dbReference type="SAM" id="Phobius"/>
    </source>
</evidence>
<feature type="chain" id="PRO_5001799407" evidence="3">
    <location>
        <begin position="21"/>
        <end position="234"/>
    </location>
</feature>
<keyword evidence="5" id="KW-1185">Reference proteome</keyword>
<sequence length="234" mass="24004">MSRFVLCLSLLAATAGFAQSAEPPPLVPAEESTAQPAPRGEVFPREHREGTEYAVRFAGRLILQPPAGILAGSLVGLGGVFPAFIIGVMACESRPTNASRSSCLDTALYTGFGVGASLGAGLGVLGMGYLLKGEARTGAVMAGALAGSALATALLITSDRRDTKDHLMLLVLAPTAGATLLYALSDAFFPELSRAVAPGRGDTPQSDEDEYVRVLPMLTPTLSGGIVGGLIGRF</sequence>
<evidence type="ECO:0000313" key="5">
    <source>
        <dbReference type="Proteomes" id="UP000028725"/>
    </source>
</evidence>
<evidence type="ECO:0000256" key="3">
    <source>
        <dbReference type="SAM" id="SignalP"/>
    </source>
</evidence>
<evidence type="ECO:0000313" key="4">
    <source>
        <dbReference type="EMBL" id="KFE64844.1"/>
    </source>
</evidence>
<keyword evidence="3" id="KW-0732">Signal</keyword>
<feature type="transmembrane region" description="Helical" evidence="2">
    <location>
        <begin position="67"/>
        <end position="86"/>
    </location>
</feature>
<feature type="transmembrane region" description="Helical" evidence="2">
    <location>
        <begin position="107"/>
        <end position="131"/>
    </location>
</feature>
<name>A0A085WAY1_9BACT</name>
<keyword evidence="2" id="KW-0472">Membrane</keyword>
<comment type="caution">
    <text evidence="4">The sequence shown here is derived from an EMBL/GenBank/DDBJ whole genome shotgun (WGS) entry which is preliminary data.</text>
</comment>
<feature type="transmembrane region" description="Helical" evidence="2">
    <location>
        <begin position="214"/>
        <end position="232"/>
    </location>
</feature>
<feature type="transmembrane region" description="Helical" evidence="2">
    <location>
        <begin position="137"/>
        <end position="155"/>
    </location>
</feature>
<dbReference type="EMBL" id="JMCB01000013">
    <property type="protein sequence ID" value="KFE64844.1"/>
    <property type="molecule type" value="Genomic_DNA"/>
</dbReference>
<accession>A0A085WAY1</accession>
<feature type="region of interest" description="Disordered" evidence="1">
    <location>
        <begin position="20"/>
        <end position="45"/>
    </location>
</feature>
<dbReference type="RefSeq" id="WP_044193800.1">
    <property type="nucleotide sequence ID" value="NZ_JMCB01000013.1"/>
</dbReference>
<keyword evidence="2" id="KW-0812">Transmembrane</keyword>
<protein>
    <submittedName>
        <fullName evidence="4">Uncharacterized protein</fullName>
    </submittedName>
</protein>
<dbReference type="AlphaFoldDB" id="A0A085WAY1"/>
<feature type="transmembrane region" description="Helical" evidence="2">
    <location>
        <begin position="167"/>
        <end position="184"/>
    </location>
</feature>
<evidence type="ECO:0000256" key="1">
    <source>
        <dbReference type="SAM" id="MobiDB-lite"/>
    </source>
</evidence>
<dbReference type="STRING" id="394096.DB31_1862"/>
<proteinExistence type="predicted"/>
<organism evidence="4 5">
    <name type="scientific">Hyalangium minutum</name>
    <dbReference type="NCBI Taxonomy" id="394096"/>
    <lineage>
        <taxon>Bacteria</taxon>
        <taxon>Pseudomonadati</taxon>
        <taxon>Myxococcota</taxon>
        <taxon>Myxococcia</taxon>
        <taxon>Myxococcales</taxon>
        <taxon>Cystobacterineae</taxon>
        <taxon>Archangiaceae</taxon>
        <taxon>Hyalangium</taxon>
    </lineage>
</organism>
<dbReference type="Proteomes" id="UP000028725">
    <property type="component" value="Unassembled WGS sequence"/>
</dbReference>
<gene>
    <name evidence="4" type="ORF">DB31_1862</name>
</gene>
<reference evidence="4 5" key="1">
    <citation type="submission" date="2014-04" db="EMBL/GenBank/DDBJ databases">
        <title>Genome assembly of Hyalangium minutum DSM 14724.</title>
        <authorList>
            <person name="Sharma G."/>
            <person name="Subramanian S."/>
        </authorList>
    </citation>
    <scope>NUCLEOTIDE SEQUENCE [LARGE SCALE GENOMIC DNA]</scope>
    <source>
        <strain evidence="4 5">DSM 14724</strain>
    </source>
</reference>